<evidence type="ECO:0000259" key="20">
    <source>
        <dbReference type="PROSITE" id="PS51383"/>
    </source>
</evidence>
<dbReference type="Pfam" id="PF03853">
    <property type="entry name" value="YjeF_N"/>
    <property type="match status" value="1"/>
</dbReference>
<keyword evidence="7 17" id="KW-0067">ATP-binding</keyword>
<feature type="binding site" evidence="18">
    <location>
        <position position="128"/>
    </location>
    <ligand>
        <name>K(+)</name>
        <dbReference type="ChEBI" id="CHEBI:29103"/>
    </ligand>
</feature>
<dbReference type="InterPro" id="IPR030677">
    <property type="entry name" value="Nnr"/>
</dbReference>
<protein>
    <recommendedName>
        <fullName evidence="19">Bifunctional NAD(P)H-hydrate repair enzyme</fullName>
    </recommendedName>
    <alternativeName>
        <fullName evidence="19">Nicotinamide nucleotide repair protein</fullName>
    </alternativeName>
    <domain>
        <recommendedName>
            <fullName evidence="19">ADP-dependent (S)-NAD(P)H-hydrate dehydratase</fullName>
            <ecNumber evidence="19">4.2.1.136</ecNumber>
        </recommendedName>
        <alternativeName>
            <fullName evidence="19">ADP-dependent NAD(P)HX dehydratase</fullName>
        </alternativeName>
    </domain>
    <domain>
        <recommendedName>
            <fullName evidence="19">NAD(P)H-hydrate epimerase</fullName>
            <ecNumber evidence="19">5.1.99.6</ecNumber>
        </recommendedName>
    </domain>
</protein>
<comment type="subunit">
    <text evidence="17">Homotetramer.</text>
</comment>
<comment type="caution">
    <text evidence="18">Lacks conserved residue(s) required for the propagation of feature annotation.</text>
</comment>
<evidence type="ECO:0000256" key="10">
    <source>
        <dbReference type="ARBA" id="ARBA00023027"/>
    </source>
</evidence>
<evidence type="ECO:0000259" key="21">
    <source>
        <dbReference type="PROSITE" id="PS51385"/>
    </source>
</evidence>
<gene>
    <name evidence="18" type="primary">nnrE</name>
    <name evidence="17" type="synonym">nnrD</name>
    <name evidence="22" type="ORF">IAC53_03085</name>
</gene>
<reference evidence="22" key="2">
    <citation type="journal article" date="2021" name="PeerJ">
        <title>Extensive microbial diversity within the chicken gut microbiome revealed by metagenomics and culture.</title>
        <authorList>
            <person name="Gilroy R."/>
            <person name="Ravi A."/>
            <person name="Getino M."/>
            <person name="Pursley I."/>
            <person name="Horton D.L."/>
            <person name="Alikhan N.F."/>
            <person name="Baker D."/>
            <person name="Gharbi K."/>
            <person name="Hall N."/>
            <person name="Watson M."/>
            <person name="Adriaenssens E.M."/>
            <person name="Foster-Nyarko E."/>
            <person name="Jarju S."/>
            <person name="Secka A."/>
            <person name="Antonio M."/>
            <person name="Oren A."/>
            <person name="Chaudhuri R.R."/>
            <person name="La Ragione R."/>
            <person name="Hildebrand F."/>
            <person name="Pallen M.J."/>
        </authorList>
    </citation>
    <scope>NUCLEOTIDE SEQUENCE</scope>
    <source>
        <strain evidence="22">ChiGjej1B1-19959</strain>
    </source>
</reference>
<dbReference type="CDD" id="cd01171">
    <property type="entry name" value="YXKO-related"/>
    <property type="match status" value="1"/>
</dbReference>
<comment type="cofactor">
    <cofactor evidence="17">
        <name>Mg(2+)</name>
        <dbReference type="ChEBI" id="CHEBI:18420"/>
    </cofactor>
</comment>
<feature type="binding site" evidence="18">
    <location>
        <position position="161"/>
    </location>
    <ligand>
        <name>(6S)-NADPHX</name>
        <dbReference type="ChEBI" id="CHEBI:64076"/>
    </ligand>
</feature>
<dbReference type="GO" id="GO:0046872">
    <property type="term" value="F:metal ion binding"/>
    <property type="evidence" value="ECO:0007669"/>
    <property type="project" value="UniProtKB-UniRule"/>
</dbReference>
<organism evidence="22 23">
    <name type="scientific">Candidatus Fimenecus excrementigallinarum</name>
    <dbReference type="NCBI Taxonomy" id="2840816"/>
    <lineage>
        <taxon>Bacteria</taxon>
        <taxon>Bacillati</taxon>
        <taxon>Bacillota</taxon>
        <taxon>Clostridia</taxon>
        <taxon>Candidatus Fimenecus</taxon>
    </lineage>
</organism>
<dbReference type="PANTHER" id="PTHR12592">
    <property type="entry name" value="ATP-DEPENDENT (S)-NAD(P)H-HYDRATE DEHYDRATASE FAMILY MEMBER"/>
    <property type="match status" value="1"/>
</dbReference>
<dbReference type="GO" id="GO:0005524">
    <property type="term" value="F:ATP binding"/>
    <property type="evidence" value="ECO:0007669"/>
    <property type="project" value="UniProtKB-UniRule"/>
</dbReference>
<name>A0A9D1LDJ4_9FIRM</name>
<comment type="similarity">
    <text evidence="17">Belongs to the NnrD/CARKD family.</text>
</comment>
<accession>A0A9D1LDJ4</accession>
<feature type="binding site" evidence="18">
    <location>
        <position position="60"/>
    </location>
    <ligand>
        <name>K(+)</name>
        <dbReference type="ChEBI" id="CHEBI:29103"/>
    </ligand>
</feature>
<comment type="caution">
    <text evidence="22">The sequence shown here is derived from an EMBL/GenBank/DDBJ whole genome shotgun (WGS) entry which is preliminary data.</text>
</comment>
<evidence type="ECO:0000256" key="12">
    <source>
        <dbReference type="ARBA" id="ARBA00023239"/>
    </source>
</evidence>
<comment type="catalytic activity">
    <reaction evidence="16 17 19">
        <text>(6S)-NADPHX + ADP = AMP + phosphate + NADPH + H(+)</text>
        <dbReference type="Rhea" id="RHEA:32235"/>
        <dbReference type="ChEBI" id="CHEBI:15378"/>
        <dbReference type="ChEBI" id="CHEBI:43474"/>
        <dbReference type="ChEBI" id="CHEBI:57783"/>
        <dbReference type="ChEBI" id="CHEBI:64076"/>
        <dbReference type="ChEBI" id="CHEBI:456215"/>
        <dbReference type="ChEBI" id="CHEBI:456216"/>
        <dbReference type="EC" id="4.2.1.136"/>
    </reaction>
</comment>
<sequence length="512" mass="53168">MMRILTAEQIRALEAAADESGISYLRLMENAGAACAKAIRTRFDDTDKRRVVVLCGKGKNGGDGFVVARKLFENGYDVHVLLVQGPPKADNAREMFGWLRELEQPVEAYSPQSERQRALLKSADLLVDAVFGTGFSGVLPQELQALFDAVAPLPAVKISIDLPSGVCADDPAVEGRPFCADLTLSVMALKPALAAFPARSFAGEVEVVTIGVPKELYKPYERLFAFSDADVAKLLPARRADAHKGDFGKALVVAGSYEMPGAALFASGGAVACGAGLVRLAFPDCAYAAVTAAVPEKVLLPLASNRFGRISAQSEKRLLDALADATACLIGCGTGLDYDTRAVVRAVLQNAEIPVVLDADGINAAADDIDMLREAKAPVILTPHPGEAARLLGCTAAEVQADRLAACEALCAKTGATVVLKGAGTVVSSDGKRFSVNLTGNAGLATAGSGDVLAGMLLGLLCQGLSPLEAAVCAVHIHGRAGEAAGEGIAQCAVTPSRVLDALGRVLSRFTE</sequence>
<feature type="binding site" evidence="17">
    <location>
        <position position="451"/>
    </location>
    <ligand>
        <name>(6S)-NADPHX</name>
        <dbReference type="ChEBI" id="CHEBI:64076"/>
    </ligand>
</feature>
<evidence type="ECO:0000256" key="15">
    <source>
        <dbReference type="ARBA" id="ARBA00048238"/>
    </source>
</evidence>
<comment type="catalytic activity">
    <reaction evidence="1 18 19">
        <text>(6R)-NADHX = (6S)-NADHX</text>
        <dbReference type="Rhea" id="RHEA:32215"/>
        <dbReference type="ChEBI" id="CHEBI:64074"/>
        <dbReference type="ChEBI" id="CHEBI:64075"/>
        <dbReference type="EC" id="5.1.99.6"/>
    </reaction>
</comment>
<comment type="similarity">
    <text evidence="18">Belongs to the NnrE/AIBP family.</text>
</comment>
<comment type="function">
    <text evidence="17">Catalyzes the dehydration of the S-form of NAD(P)HX at the expense of ADP, which is converted to AMP. Together with NAD(P)HX epimerase, which catalyzes the epimerization of the S- and R-forms, the enzyme allows the repair of both epimers of NAD(P)HX, a damaged form of NAD(P)H that is a result of enzymatic or heat-dependent hydration.</text>
</comment>
<feature type="domain" description="YjeF N-terminal" evidence="21">
    <location>
        <begin position="10"/>
        <end position="218"/>
    </location>
</feature>
<keyword evidence="9 18" id="KW-0630">Potassium</keyword>
<evidence type="ECO:0000256" key="14">
    <source>
        <dbReference type="ARBA" id="ARBA00025153"/>
    </source>
</evidence>
<feature type="binding site" evidence="17">
    <location>
        <position position="333"/>
    </location>
    <ligand>
        <name>(6S)-NADPHX</name>
        <dbReference type="ChEBI" id="CHEBI:64076"/>
    </ligand>
</feature>
<dbReference type="EC" id="4.2.1.136" evidence="19"/>
<evidence type="ECO:0000313" key="22">
    <source>
        <dbReference type="EMBL" id="HIU35575.1"/>
    </source>
</evidence>
<dbReference type="EC" id="5.1.99.6" evidence="19"/>
<dbReference type="Gene3D" id="3.40.1190.20">
    <property type="match status" value="1"/>
</dbReference>
<evidence type="ECO:0000256" key="11">
    <source>
        <dbReference type="ARBA" id="ARBA00023235"/>
    </source>
</evidence>
<comment type="function">
    <text evidence="18">Catalyzes the epimerization of the S- and R-forms of NAD(P)HX, a damaged form of NAD(P)H that is a result of enzymatic or heat-dependent hydration. This is a prerequisite for the S-specific NAD(P)H-hydrate dehydratase to allow the repair of both epimers of NAD(P)HX.</text>
</comment>
<evidence type="ECO:0000256" key="1">
    <source>
        <dbReference type="ARBA" id="ARBA00000013"/>
    </source>
</evidence>
<evidence type="ECO:0000256" key="17">
    <source>
        <dbReference type="HAMAP-Rule" id="MF_01965"/>
    </source>
</evidence>
<dbReference type="GO" id="GO:0110051">
    <property type="term" value="P:metabolite repair"/>
    <property type="evidence" value="ECO:0007669"/>
    <property type="project" value="TreeGrafter"/>
</dbReference>
<dbReference type="EMBL" id="DVMW01000024">
    <property type="protein sequence ID" value="HIU35575.1"/>
    <property type="molecule type" value="Genomic_DNA"/>
</dbReference>
<dbReference type="Pfam" id="PF01256">
    <property type="entry name" value="Carb_kinase"/>
    <property type="match status" value="1"/>
</dbReference>
<evidence type="ECO:0000256" key="7">
    <source>
        <dbReference type="ARBA" id="ARBA00022840"/>
    </source>
</evidence>
<comment type="similarity">
    <text evidence="4 19">In the C-terminal section; belongs to the NnrD/CARKD family.</text>
</comment>
<dbReference type="GO" id="GO:0052855">
    <property type="term" value="F:ADP-dependent NAD(P)H-hydrate dehydratase activity"/>
    <property type="evidence" value="ECO:0007669"/>
    <property type="project" value="UniProtKB-UniRule"/>
</dbReference>
<evidence type="ECO:0000256" key="6">
    <source>
        <dbReference type="ARBA" id="ARBA00022741"/>
    </source>
</evidence>
<evidence type="ECO:0000256" key="9">
    <source>
        <dbReference type="ARBA" id="ARBA00022958"/>
    </source>
</evidence>
<comment type="catalytic activity">
    <reaction evidence="2 18 19">
        <text>(6R)-NADPHX = (6S)-NADPHX</text>
        <dbReference type="Rhea" id="RHEA:32227"/>
        <dbReference type="ChEBI" id="CHEBI:64076"/>
        <dbReference type="ChEBI" id="CHEBI:64077"/>
        <dbReference type="EC" id="5.1.99.6"/>
    </reaction>
</comment>
<dbReference type="AlphaFoldDB" id="A0A9D1LDJ4"/>
<evidence type="ECO:0000256" key="8">
    <source>
        <dbReference type="ARBA" id="ARBA00022857"/>
    </source>
</evidence>
<dbReference type="InterPro" id="IPR036652">
    <property type="entry name" value="YjeF_N_dom_sf"/>
</dbReference>
<comment type="similarity">
    <text evidence="3 19">In the N-terminal section; belongs to the NnrE/AIBP family.</text>
</comment>
<feature type="binding site" evidence="17">
    <location>
        <position position="262"/>
    </location>
    <ligand>
        <name>(6S)-NADPHX</name>
        <dbReference type="ChEBI" id="CHEBI:64076"/>
    </ligand>
</feature>
<comment type="function">
    <text evidence="14 19">Bifunctional enzyme that catalyzes the epimerization of the S- and R-forms of NAD(P)HX and the dehydration of the S-form of NAD(P)HX at the expense of ADP, which is converted to AMP. This allows the repair of both epimers of NAD(P)HX, a damaged form of NAD(P)H that is a result of enzymatic or heat-dependent hydration.</text>
</comment>
<dbReference type="InterPro" id="IPR004443">
    <property type="entry name" value="YjeF_N_dom"/>
</dbReference>
<dbReference type="PROSITE" id="PS51383">
    <property type="entry name" value="YJEF_C_3"/>
    <property type="match status" value="1"/>
</dbReference>
<dbReference type="PROSITE" id="PS01050">
    <property type="entry name" value="YJEF_C_2"/>
    <property type="match status" value="1"/>
</dbReference>
<evidence type="ECO:0000313" key="23">
    <source>
        <dbReference type="Proteomes" id="UP000824071"/>
    </source>
</evidence>
<dbReference type="NCBIfam" id="TIGR00197">
    <property type="entry name" value="yjeF_nterm"/>
    <property type="match status" value="1"/>
</dbReference>
<feature type="binding site" evidence="17">
    <location>
        <position position="450"/>
    </location>
    <ligand>
        <name>AMP</name>
        <dbReference type="ChEBI" id="CHEBI:456215"/>
    </ligand>
</feature>
<dbReference type="InterPro" id="IPR017953">
    <property type="entry name" value="Carbohydrate_kinase_pred_CS"/>
</dbReference>
<keyword evidence="6 17" id="KW-0547">Nucleotide-binding</keyword>
<dbReference type="InterPro" id="IPR029056">
    <property type="entry name" value="Ribokinase-like"/>
</dbReference>
<feature type="binding site" evidence="18">
    <location>
        <begin position="59"/>
        <end position="63"/>
    </location>
    <ligand>
        <name>(6S)-NADPHX</name>
        <dbReference type="ChEBI" id="CHEBI:64076"/>
    </ligand>
</feature>
<evidence type="ECO:0000256" key="16">
    <source>
        <dbReference type="ARBA" id="ARBA00049209"/>
    </source>
</evidence>
<dbReference type="SUPFAM" id="SSF64153">
    <property type="entry name" value="YjeF N-terminal domain-like"/>
    <property type="match status" value="1"/>
</dbReference>
<proteinExistence type="inferred from homology"/>
<keyword evidence="11 18" id="KW-0413">Isomerase</keyword>
<comment type="cofactor">
    <cofactor evidence="18 19">
        <name>K(+)</name>
        <dbReference type="ChEBI" id="CHEBI:29103"/>
    </cofactor>
    <text evidence="18 19">Binds 1 potassium ion per subunit.</text>
</comment>
<dbReference type="Proteomes" id="UP000824071">
    <property type="component" value="Unassembled WGS sequence"/>
</dbReference>
<evidence type="ECO:0000256" key="5">
    <source>
        <dbReference type="ARBA" id="ARBA00022723"/>
    </source>
</evidence>
<evidence type="ECO:0000256" key="18">
    <source>
        <dbReference type="HAMAP-Rule" id="MF_01966"/>
    </source>
</evidence>
<comment type="catalytic activity">
    <reaction evidence="15 17 19">
        <text>(6S)-NADHX + ADP = AMP + phosphate + NADH + H(+)</text>
        <dbReference type="Rhea" id="RHEA:32223"/>
        <dbReference type="ChEBI" id="CHEBI:15378"/>
        <dbReference type="ChEBI" id="CHEBI:43474"/>
        <dbReference type="ChEBI" id="CHEBI:57945"/>
        <dbReference type="ChEBI" id="CHEBI:64074"/>
        <dbReference type="ChEBI" id="CHEBI:456215"/>
        <dbReference type="ChEBI" id="CHEBI:456216"/>
        <dbReference type="EC" id="4.2.1.136"/>
    </reaction>
</comment>
<dbReference type="HAMAP" id="MF_01966">
    <property type="entry name" value="NADHX_epimerase"/>
    <property type="match status" value="1"/>
</dbReference>
<dbReference type="PIRSF" id="PIRSF017184">
    <property type="entry name" value="Nnr"/>
    <property type="match status" value="1"/>
</dbReference>
<feature type="binding site" evidence="18">
    <location>
        <begin position="132"/>
        <end position="138"/>
    </location>
    <ligand>
        <name>(6S)-NADPHX</name>
        <dbReference type="ChEBI" id="CHEBI:64076"/>
    </ligand>
</feature>
<keyword evidence="13" id="KW-0511">Multifunctional enzyme</keyword>
<keyword evidence="10 17" id="KW-0520">NAD</keyword>
<keyword evidence="8 17" id="KW-0521">NADP</keyword>
<evidence type="ECO:0000256" key="13">
    <source>
        <dbReference type="ARBA" id="ARBA00023268"/>
    </source>
</evidence>
<dbReference type="Gene3D" id="3.40.50.10260">
    <property type="entry name" value="YjeF N-terminal domain"/>
    <property type="match status" value="1"/>
</dbReference>
<dbReference type="HAMAP" id="MF_01965">
    <property type="entry name" value="NADHX_dehydratase"/>
    <property type="match status" value="1"/>
</dbReference>
<dbReference type="PROSITE" id="PS51385">
    <property type="entry name" value="YJEF_N"/>
    <property type="match status" value="1"/>
</dbReference>
<reference evidence="22" key="1">
    <citation type="submission" date="2020-10" db="EMBL/GenBank/DDBJ databases">
        <authorList>
            <person name="Gilroy R."/>
        </authorList>
    </citation>
    <scope>NUCLEOTIDE SEQUENCE</scope>
    <source>
        <strain evidence="22">ChiGjej1B1-19959</strain>
    </source>
</reference>
<evidence type="ECO:0000256" key="2">
    <source>
        <dbReference type="ARBA" id="ARBA00000909"/>
    </source>
</evidence>
<dbReference type="InterPro" id="IPR000631">
    <property type="entry name" value="CARKD"/>
</dbReference>
<dbReference type="NCBIfam" id="TIGR00196">
    <property type="entry name" value="yjeF_cterm"/>
    <property type="match status" value="1"/>
</dbReference>
<feature type="domain" description="YjeF C-terminal" evidence="20">
    <location>
        <begin position="227"/>
        <end position="510"/>
    </location>
</feature>
<feature type="binding site" evidence="18">
    <location>
        <position position="164"/>
    </location>
    <ligand>
        <name>K(+)</name>
        <dbReference type="ChEBI" id="CHEBI:29103"/>
    </ligand>
</feature>
<dbReference type="GO" id="GO:0052856">
    <property type="term" value="F:NAD(P)HX epimerase activity"/>
    <property type="evidence" value="ECO:0007669"/>
    <property type="project" value="UniProtKB-UniRule"/>
</dbReference>
<dbReference type="PANTHER" id="PTHR12592:SF0">
    <property type="entry name" value="ATP-DEPENDENT (S)-NAD(P)H-HYDRATE DEHYDRATASE"/>
    <property type="match status" value="1"/>
</dbReference>
<evidence type="ECO:0000256" key="4">
    <source>
        <dbReference type="ARBA" id="ARBA00009524"/>
    </source>
</evidence>
<keyword evidence="12 17" id="KW-0456">Lyase</keyword>
<feature type="binding site" evidence="17">
    <location>
        <begin position="421"/>
        <end position="425"/>
    </location>
    <ligand>
        <name>AMP</name>
        <dbReference type="ChEBI" id="CHEBI:456215"/>
    </ligand>
</feature>
<dbReference type="SUPFAM" id="SSF53613">
    <property type="entry name" value="Ribokinase-like"/>
    <property type="match status" value="1"/>
</dbReference>
<feature type="binding site" evidence="17">
    <location>
        <position position="384"/>
    </location>
    <ligand>
        <name>(6S)-NADPHX</name>
        <dbReference type="ChEBI" id="CHEBI:64076"/>
    </ligand>
</feature>
<keyword evidence="5 18" id="KW-0479">Metal-binding</keyword>
<evidence type="ECO:0000256" key="19">
    <source>
        <dbReference type="PIRNR" id="PIRNR017184"/>
    </source>
</evidence>
<evidence type="ECO:0000256" key="3">
    <source>
        <dbReference type="ARBA" id="ARBA00006001"/>
    </source>
</evidence>
<dbReference type="GO" id="GO:0046496">
    <property type="term" value="P:nicotinamide nucleotide metabolic process"/>
    <property type="evidence" value="ECO:0007669"/>
    <property type="project" value="UniProtKB-UniRule"/>
</dbReference>